<evidence type="ECO:0000313" key="5">
    <source>
        <dbReference type="Proteomes" id="UP000476837"/>
    </source>
</evidence>
<dbReference type="Gene3D" id="2.60.120.10">
    <property type="entry name" value="Jelly Rolls"/>
    <property type="match status" value="1"/>
</dbReference>
<dbReference type="Gene3D" id="1.10.260.40">
    <property type="entry name" value="lambda repressor-like DNA-binding domains"/>
    <property type="match status" value="1"/>
</dbReference>
<dbReference type="Pfam" id="PF01381">
    <property type="entry name" value="HTH_3"/>
    <property type="match status" value="1"/>
</dbReference>
<comment type="caution">
    <text evidence="4">The sequence shown here is derived from an EMBL/GenBank/DDBJ whole genome shotgun (WGS) entry which is preliminary data.</text>
</comment>
<dbReference type="PANTHER" id="PTHR46797:SF2">
    <property type="entry name" value="TRANSCRIPTIONAL REGULATOR"/>
    <property type="match status" value="1"/>
</dbReference>
<dbReference type="SUPFAM" id="SSF47413">
    <property type="entry name" value="lambda repressor-like DNA-binding domains"/>
    <property type="match status" value="1"/>
</dbReference>
<evidence type="ECO:0000256" key="2">
    <source>
        <dbReference type="SAM" id="MobiDB-lite"/>
    </source>
</evidence>
<dbReference type="SUPFAM" id="SSF51182">
    <property type="entry name" value="RmlC-like cupins"/>
    <property type="match status" value="1"/>
</dbReference>
<feature type="domain" description="HTH cro/C1-type" evidence="3">
    <location>
        <begin position="92"/>
        <end position="146"/>
    </location>
</feature>
<dbReference type="EMBL" id="QOKV01000002">
    <property type="protein sequence ID" value="KAA0687611.1"/>
    <property type="molecule type" value="Genomic_DNA"/>
</dbReference>
<evidence type="ECO:0000313" key="4">
    <source>
        <dbReference type="EMBL" id="KAA0687611.1"/>
    </source>
</evidence>
<gene>
    <name evidence="4" type="ORF">DS837_05185</name>
</gene>
<keyword evidence="1" id="KW-0238">DNA-binding</keyword>
<dbReference type="GO" id="GO:0003677">
    <property type="term" value="F:DNA binding"/>
    <property type="evidence" value="ECO:0007669"/>
    <property type="project" value="UniProtKB-KW"/>
</dbReference>
<evidence type="ECO:0000259" key="3">
    <source>
        <dbReference type="PROSITE" id="PS50943"/>
    </source>
</evidence>
<dbReference type="AlphaFoldDB" id="A0A6L3B4G9"/>
<dbReference type="GO" id="GO:0005829">
    <property type="term" value="C:cytosol"/>
    <property type="evidence" value="ECO:0007669"/>
    <property type="project" value="TreeGrafter"/>
</dbReference>
<feature type="compositionally biased region" description="Low complexity" evidence="2">
    <location>
        <begin position="70"/>
        <end position="80"/>
    </location>
</feature>
<accession>A0A6L3B4G9</accession>
<protein>
    <submittedName>
        <fullName evidence="4">Cupin domain-containing protein</fullName>
    </submittedName>
</protein>
<dbReference type="PROSITE" id="PS50943">
    <property type="entry name" value="HTH_CROC1"/>
    <property type="match status" value="1"/>
</dbReference>
<dbReference type="CDD" id="cd02209">
    <property type="entry name" value="cupin_XRE_C"/>
    <property type="match status" value="1"/>
</dbReference>
<dbReference type="InterPro" id="IPR011051">
    <property type="entry name" value="RmlC_Cupin_sf"/>
</dbReference>
<dbReference type="CDD" id="cd00093">
    <property type="entry name" value="HTH_XRE"/>
    <property type="match status" value="1"/>
</dbReference>
<evidence type="ECO:0000256" key="1">
    <source>
        <dbReference type="ARBA" id="ARBA00023125"/>
    </source>
</evidence>
<dbReference type="InterPro" id="IPR014710">
    <property type="entry name" value="RmlC-like_jellyroll"/>
</dbReference>
<dbReference type="PANTHER" id="PTHR46797">
    <property type="entry name" value="HTH-TYPE TRANSCRIPTIONAL REGULATOR"/>
    <property type="match status" value="1"/>
</dbReference>
<proteinExistence type="predicted"/>
<dbReference type="InterPro" id="IPR001387">
    <property type="entry name" value="Cro/C1-type_HTH"/>
</dbReference>
<dbReference type="Pfam" id="PF07883">
    <property type="entry name" value="Cupin_2"/>
    <property type="match status" value="1"/>
</dbReference>
<dbReference type="InterPro" id="IPR013096">
    <property type="entry name" value="Cupin_2"/>
</dbReference>
<reference evidence="4 5" key="1">
    <citation type="submission" date="2018-07" db="EMBL/GenBank/DDBJ databases">
        <title>Genome sequence of Roseomonas fauriae ATCC 49958.</title>
        <authorList>
            <person name="Sant'Anna F.H."/>
            <person name="Baldani J.I."/>
            <person name="Zilli J.E."/>
            <person name="Reis V.M."/>
            <person name="Hartmann A."/>
            <person name="Cruz L."/>
            <person name="de Souza E.M."/>
            <person name="de Oliveira Pedrosa F."/>
            <person name="Passaglia L.M.P."/>
        </authorList>
    </citation>
    <scope>NUCLEOTIDE SEQUENCE [LARGE SCALE GENOMIC DNA]</scope>
    <source>
        <strain evidence="4 5">ATCC 49958</strain>
    </source>
</reference>
<dbReference type="InterPro" id="IPR050807">
    <property type="entry name" value="TransReg_Diox_bact_type"/>
</dbReference>
<sequence length="265" mass="28404">MGDDRPFTRTAPPQIFGILKNELTRLKAVAILASIKDPAAGAAAPPIPRAEPPPKHGLAPSMPHKKTADDNAGAPANGANPDEETQKLGQRIRDLRLKAGMTLTDLAKATGVSIGTLSQLERGLVSPTVRTVYTVAAAFGVMPAWLIDPSSSKHAENRYIVRAGERSHLLDIDGIRKDVASPAASKRLRGFFMVIQPGCHSGTQPYSHKGEEIGFILSGALELQIEGETFTLHEGDCFAFPSDKPHRFANSSARPSTVFWVNADI</sequence>
<dbReference type="Proteomes" id="UP000476837">
    <property type="component" value="Unassembled WGS sequence"/>
</dbReference>
<dbReference type="SMART" id="SM00530">
    <property type="entry name" value="HTH_XRE"/>
    <property type="match status" value="1"/>
</dbReference>
<feature type="region of interest" description="Disordered" evidence="2">
    <location>
        <begin position="39"/>
        <end position="86"/>
    </location>
</feature>
<dbReference type="InterPro" id="IPR010982">
    <property type="entry name" value="Lambda_DNA-bd_dom_sf"/>
</dbReference>
<name>A0A6L3B4G9_AZOBR</name>
<organism evidence="4 5">
    <name type="scientific">Azospirillum brasilense</name>
    <dbReference type="NCBI Taxonomy" id="192"/>
    <lineage>
        <taxon>Bacteria</taxon>
        <taxon>Pseudomonadati</taxon>
        <taxon>Pseudomonadota</taxon>
        <taxon>Alphaproteobacteria</taxon>
        <taxon>Rhodospirillales</taxon>
        <taxon>Azospirillaceae</taxon>
        <taxon>Azospirillum</taxon>
    </lineage>
</organism>
<dbReference type="GO" id="GO:0003700">
    <property type="term" value="F:DNA-binding transcription factor activity"/>
    <property type="evidence" value="ECO:0007669"/>
    <property type="project" value="TreeGrafter"/>
</dbReference>